<dbReference type="InterPro" id="IPR012854">
    <property type="entry name" value="Cu_amine_oxidase-like_N"/>
</dbReference>
<dbReference type="OrthoDB" id="9783240at2"/>
<protein>
    <recommendedName>
        <fullName evidence="7">ABC transporter substrate-binding protein</fullName>
    </recommendedName>
</protein>
<dbReference type="Gene3D" id="3.30.457.10">
    <property type="entry name" value="Copper amine oxidase-like, N-terminal domain"/>
    <property type="match status" value="1"/>
</dbReference>
<organism evidence="5 6">
    <name type="scientific">Formimonas warabiya</name>
    <dbReference type="NCBI Taxonomy" id="1761012"/>
    <lineage>
        <taxon>Bacteria</taxon>
        <taxon>Bacillati</taxon>
        <taxon>Bacillota</taxon>
        <taxon>Clostridia</taxon>
        <taxon>Eubacteriales</taxon>
        <taxon>Peptococcaceae</taxon>
        <taxon>Candidatus Formimonas</taxon>
    </lineage>
</organism>
<gene>
    <name evidence="5" type="ORF">DCMF_08220</name>
</gene>
<feature type="domain" description="Copper amine oxidase-like N-terminal" evidence="3">
    <location>
        <begin position="31"/>
        <end position="138"/>
    </location>
</feature>
<dbReference type="InterPro" id="IPR051010">
    <property type="entry name" value="BCAA_transport"/>
</dbReference>
<keyword evidence="6" id="KW-1185">Reference proteome</keyword>
<evidence type="ECO:0000313" key="5">
    <source>
        <dbReference type="EMBL" id="ATW24760.1"/>
    </source>
</evidence>
<name>A0A3G1KQN8_FORW1</name>
<dbReference type="PANTHER" id="PTHR30483">
    <property type="entry name" value="LEUCINE-SPECIFIC-BINDING PROTEIN"/>
    <property type="match status" value="1"/>
</dbReference>
<dbReference type="InterPro" id="IPR036582">
    <property type="entry name" value="Mao_N_sf"/>
</dbReference>
<sequence>MKNKLSIAVATFILIFVFVIPTFAAKAPKVVLNGQTLTFDVQPAVIDGYTFVPVRTIFEALDCTVNFDPISQTVSAFSQKDGTTVKLIINGKAFINSNEVLIDAPAKLISGKAMVPLRFVGESLGTDVTWDKTNNLILITDNHSLVPSKPLEANDVKIGLNYELSGNVQIYGENTVKGIELAAEQINKNGGVLNGLKIQLVKADNKSNSKEAVSVQENLIKNQEIVASLGPATSAIAIAAGAIAMKYRVPLITTTGSVPSVTVNSSGSVQDYVFRNCFTDPYQGAAGAKFIFKSLGLKKVAILGDSSSDYSKGIISTFEKSMQSLGGKIVSKEYYVGGNSDFQVQLNKIKDSEAEVIYLPGYYNDAGQIIRQARTLGIDIPFVGGDGWDSSELVTIAGAEALNNTFFTNHFLCSDKDPVVQAFSSLYRNRYGENPDGFAALGYDAMYLLADAINRAGNVNGEDIKDALASTKEFKGLMGSLTMDQDHNPVKDVFVIEMVNGEQVLKERIHP</sequence>
<dbReference type="Gene3D" id="3.40.50.2300">
    <property type="match status" value="2"/>
</dbReference>
<reference evidence="5 6" key="1">
    <citation type="submission" date="2016-10" db="EMBL/GenBank/DDBJ databases">
        <title>Complete Genome Sequence of Peptococcaceae strain DCMF.</title>
        <authorList>
            <person name="Edwards R.J."/>
            <person name="Holland S.I."/>
            <person name="Deshpande N.P."/>
            <person name="Wong Y.K."/>
            <person name="Ertan H."/>
            <person name="Manefield M."/>
            <person name="Russell T.L."/>
            <person name="Lee M.J."/>
        </authorList>
    </citation>
    <scope>NUCLEOTIDE SEQUENCE [LARGE SCALE GENOMIC DNA]</scope>
    <source>
        <strain evidence="5 6">DCMF</strain>
    </source>
</reference>
<accession>A0A3G1KQN8</accession>
<dbReference type="CDD" id="cd06347">
    <property type="entry name" value="PBP1_ABC_LivK_ligand_binding-like"/>
    <property type="match status" value="1"/>
</dbReference>
<comment type="similarity">
    <text evidence="1">Belongs to the leucine-binding protein family.</text>
</comment>
<dbReference type="EMBL" id="CP017634">
    <property type="protein sequence ID" value="ATW24760.1"/>
    <property type="molecule type" value="Genomic_DNA"/>
</dbReference>
<dbReference type="Pfam" id="PF07833">
    <property type="entry name" value="Cu_amine_oxidN1"/>
    <property type="match status" value="1"/>
</dbReference>
<dbReference type="InterPro" id="IPR028082">
    <property type="entry name" value="Peripla_BP_I"/>
</dbReference>
<dbReference type="SUPFAM" id="SSF53822">
    <property type="entry name" value="Periplasmic binding protein-like I"/>
    <property type="match status" value="1"/>
</dbReference>
<dbReference type="InterPro" id="IPR028081">
    <property type="entry name" value="Leu-bd"/>
</dbReference>
<dbReference type="Pfam" id="PF13458">
    <property type="entry name" value="Peripla_BP_6"/>
    <property type="match status" value="1"/>
</dbReference>
<evidence type="ECO:0000313" key="6">
    <source>
        <dbReference type="Proteomes" id="UP000323521"/>
    </source>
</evidence>
<proteinExistence type="inferred from homology"/>
<dbReference type="KEGG" id="fwa:DCMF_08220"/>
<evidence type="ECO:0000259" key="4">
    <source>
        <dbReference type="Pfam" id="PF13458"/>
    </source>
</evidence>
<evidence type="ECO:0008006" key="7">
    <source>
        <dbReference type="Google" id="ProtNLM"/>
    </source>
</evidence>
<dbReference type="PANTHER" id="PTHR30483:SF6">
    <property type="entry name" value="PERIPLASMIC BINDING PROTEIN OF ABC TRANSPORTER FOR NATURAL AMINO ACIDS"/>
    <property type="match status" value="1"/>
</dbReference>
<feature type="domain" description="Leucine-binding protein" evidence="4">
    <location>
        <begin position="156"/>
        <end position="501"/>
    </location>
</feature>
<keyword evidence="2" id="KW-0732">Signal</keyword>
<evidence type="ECO:0000259" key="3">
    <source>
        <dbReference type="Pfam" id="PF07833"/>
    </source>
</evidence>
<dbReference type="Proteomes" id="UP000323521">
    <property type="component" value="Chromosome"/>
</dbReference>
<dbReference type="AlphaFoldDB" id="A0A3G1KQN8"/>
<dbReference type="RefSeq" id="WP_148133985.1">
    <property type="nucleotide sequence ID" value="NZ_CP017634.1"/>
</dbReference>
<dbReference type="SUPFAM" id="SSF55383">
    <property type="entry name" value="Copper amine oxidase, domain N"/>
    <property type="match status" value="1"/>
</dbReference>
<evidence type="ECO:0000256" key="1">
    <source>
        <dbReference type="ARBA" id="ARBA00010062"/>
    </source>
</evidence>
<evidence type="ECO:0000256" key="2">
    <source>
        <dbReference type="ARBA" id="ARBA00022729"/>
    </source>
</evidence>